<evidence type="ECO:0000313" key="3">
    <source>
        <dbReference type="Proteomes" id="UP000694580"/>
    </source>
</evidence>
<organism evidence="2 3">
    <name type="scientific">Denticeps clupeoides</name>
    <name type="common">denticle herring</name>
    <dbReference type="NCBI Taxonomy" id="299321"/>
    <lineage>
        <taxon>Eukaryota</taxon>
        <taxon>Metazoa</taxon>
        <taxon>Chordata</taxon>
        <taxon>Craniata</taxon>
        <taxon>Vertebrata</taxon>
        <taxon>Euteleostomi</taxon>
        <taxon>Actinopterygii</taxon>
        <taxon>Neopterygii</taxon>
        <taxon>Teleostei</taxon>
        <taxon>Clupei</taxon>
        <taxon>Clupeiformes</taxon>
        <taxon>Denticipitoidei</taxon>
        <taxon>Denticipitidae</taxon>
        <taxon>Denticeps</taxon>
    </lineage>
</organism>
<evidence type="ECO:0000313" key="2">
    <source>
        <dbReference type="Ensembl" id="ENSDCDP00010003526.1"/>
    </source>
</evidence>
<protein>
    <recommendedName>
        <fullName evidence="1">C-type lectin domain-containing protein</fullName>
    </recommendedName>
</protein>
<dbReference type="InterPro" id="IPR016187">
    <property type="entry name" value="CTDL_fold"/>
</dbReference>
<reference evidence="2 3" key="1">
    <citation type="submission" date="2020-06" db="EMBL/GenBank/DDBJ databases">
        <authorList>
            <consortium name="Wellcome Sanger Institute Data Sharing"/>
        </authorList>
    </citation>
    <scope>NUCLEOTIDE SEQUENCE [LARGE SCALE GENOMIC DNA]</scope>
</reference>
<dbReference type="InterPro" id="IPR050111">
    <property type="entry name" value="C-type_lectin/snaclec_domain"/>
</dbReference>
<dbReference type="CDD" id="cd00037">
    <property type="entry name" value="CLECT"/>
    <property type="match status" value="1"/>
</dbReference>
<dbReference type="Gene3D" id="3.10.100.10">
    <property type="entry name" value="Mannose-Binding Protein A, subunit A"/>
    <property type="match status" value="1"/>
</dbReference>
<feature type="domain" description="C-type lectin" evidence="1">
    <location>
        <begin position="36"/>
        <end position="132"/>
    </location>
</feature>
<dbReference type="InterPro" id="IPR001304">
    <property type="entry name" value="C-type_lectin-like"/>
</dbReference>
<reference evidence="2" key="3">
    <citation type="submission" date="2025-09" db="UniProtKB">
        <authorList>
            <consortium name="Ensembl"/>
        </authorList>
    </citation>
    <scope>IDENTIFICATION</scope>
</reference>
<evidence type="ECO:0000259" key="1">
    <source>
        <dbReference type="PROSITE" id="PS50041"/>
    </source>
</evidence>
<dbReference type="Proteomes" id="UP000694580">
    <property type="component" value="Chromosome 4"/>
</dbReference>
<dbReference type="InterPro" id="IPR016186">
    <property type="entry name" value="C-type_lectin-like/link_sf"/>
</dbReference>
<dbReference type="PROSITE" id="PS50041">
    <property type="entry name" value="C_TYPE_LECTIN_2"/>
    <property type="match status" value="1"/>
</dbReference>
<sequence length="148" mass="16565">MHIIKKNKKTIRSSLNQNSVTLALISTALPQTYVQLGNDSLRVVTHNLTWAEARKTCEEDNAHLVSIRDSVTQAYVELLVLKLKQPMWIGLNKNEVNKCSWFPKNNLPCVYVNGGGNWQTADCNQALPSICKQSSGKDERGRGKKKNA</sequence>
<proteinExistence type="predicted"/>
<reference evidence="2" key="2">
    <citation type="submission" date="2025-08" db="UniProtKB">
        <authorList>
            <consortium name="Ensembl"/>
        </authorList>
    </citation>
    <scope>IDENTIFICATION</scope>
</reference>
<dbReference type="PANTHER" id="PTHR22803">
    <property type="entry name" value="MANNOSE, PHOSPHOLIPASE, LECTIN RECEPTOR RELATED"/>
    <property type="match status" value="1"/>
</dbReference>
<dbReference type="AlphaFoldDB" id="A0AAY4A8K8"/>
<name>A0AAY4A8K8_9TELE</name>
<dbReference type="SUPFAM" id="SSF56436">
    <property type="entry name" value="C-type lectin-like"/>
    <property type="match status" value="1"/>
</dbReference>
<keyword evidence="3" id="KW-1185">Reference proteome</keyword>
<dbReference type="Pfam" id="PF00059">
    <property type="entry name" value="Lectin_C"/>
    <property type="match status" value="1"/>
</dbReference>
<accession>A0AAY4A8K8</accession>
<dbReference type="SMART" id="SM00034">
    <property type="entry name" value="CLECT"/>
    <property type="match status" value="1"/>
</dbReference>
<dbReference type="Ensembl" id="ENSDCDT00010003663.1">
    <property type="protein sequence ID" value="ENSDCDP00010003526.1"/>
    <property type="gene ID" value="ENSDCDG00010001613.1"/>
</dbReference>